<dbReference type="Proteomes" id="UP000451565">
    <property type="component" value="Unassembled WGS sequence"/>
</dbReference>
<evidence type="ECO:0000313" key="1">
    <source>
        <dbReference type="EMBL" id="MQR02354.1"/>
    </source>
</evidence>
<comment type="caution">
    <text evidence="1">The sequence shown here is derived from an EMBL/GenBank/DDBJ whole genome shotgun (WGS) entry which is preliminary data.</text>
</comment>
<name>A0A843YXF5_9BURK</name>
<dbReference type="RefSeq" id="WP_153235990.1">
    <property type="nucleotide sequence ID" value="NZ_WINI01000009.1"/>
</dbReference>
<dbReference type="EMBL" id="WINI01000009">
    <property type="protein sequence ID" value="MQR02354.1"/>
    <property type="molecule type" value="Genomic_DNA"/>
</dbReference>
<keyword evidence="2" id="KW-1185">Reference proteome</keyword>
<proteinExistence type="predicted"/>
<accession>A0A843YXF5</accession>
<evidence type="ECO:0000313" key="2">
    <source>
        <dbReference type="Proteomes" id="UP000451565"/>
    </source>
</evidence>
<sequence length="223" mass="25211">MHDGHDDKDHFFHSNLTSSYVLIKRDQHNNRYGALLCYNLSVGGAEKQEGIAVFLSPIDAHIEALSLNKDFNEWEVTPFHQACPREFIQTHDFKLTIYLVYAMAATNGKLVGFRDGGSYPSGLLKPYQFDVSLEVVKQECFTVVCNNLDAVDEIYGRSGIHNYYGTLLDIAEWSYSEKLAAAEHAVKLCEITSDTSDINQCGLYDPLEKKWVFVGDKETELLN</sequence>
<protein>
    <submittedName>
        <fullName evidence="1">Uncharacterized protein</fullName>
    </submittedName>
</protein>
<dbReference type="OrthoDB" id="8994871at2"/>
<gene>
    <name evidence="1" type="ORF">GEV47_16890</name>
</gene>
<reference evidence="1 2" key="1">
    <citation type="submission" date="2019-10" db="EMBL/GenBank/DDBJ databases">
        <title>Glaciimonas soli sp. nov., a psychrophilic bacterium isolated from the forest soil of a high elevation mountain in Taiwan.</title>
        <authorList>
            <person name="Wang L.-T."/>
            <person name="Shieh W.Y."/>
        </authorList>
    </citation>
    <scope>NUCLEOTIDE SEQUENCE [LARGE SCALE GENOMIC DNA]</scope>
    <source>
        <strain evidence="1 2">GS1</strain>
    </source>
</reference>
<organism evidence="1 2">
    <name type="scientific">Glaciimonas soli</name>
    <dbReference type="NCBI Taxonomy" id="2590999"/>
    <lineage>
        <taxon>Bacteria</taxon>
        <taxon>Pseudomonadati</taxon>
        <taxon>Pseudomonadota</taxon>
        <taxon>Betaproteobacteria</taxon>
        <taxon>Burkholderiales</taxon>
        <taxon>Oxalobacteraceae</taxon>
        <taxon>Glaciimonas</taxon>
    </lineage>
</organism>
<dbReference type="AlphaFoldDB" id="A0A843YXF5"/>